<evidence type="ECO:0000313" key="8">
    <source>
        <dbReference type="Proteomes" id="UP000650467"/>
    </source>
</evidence>
<sequence>MRGISLIAGGGAYFGGRPGFNRIRKARRNDVRRSSSSAAAPAGQPGYWQKVAGWEAPLKAAVTSGTLSGVGDLLAQGLLSQTAAREGKPAPAYDPLRTLRMFGYGFTWYGPCQYYWYNLLDFLMPVKTTATFLSKVAANQLILAPITLTSVFGFNLALTGKADLIGDKIRNDLWPTMQNGWKFWIPAASLNFYAVPLKYQVLYMSACGVLWTAYLSYASNTPQTAPAPVAAEAAPAKSCCSGKKGK</sequence>
<dbReference type="InterPro" id="IPR007248">
    <property type="entry name" value="Mpv17_PMP22"/>
</dbReference>
<comment type="similarity">
    <text evidence="2 6">Belongs to the peroxisomal membrane protein PXMP2/4 family.</text>
</comment>
<accession>A0A835T8F5</accession>
<evidence type="ECO:0000256" key="6">
    <source>
        <dbReference type="RuleBase" id="RU363053"/>
    </source>
</evidence>
<keyword evidence="5" id="KW-0472">Membrane</keyword>
<name>A0A835T8F5_CHLIN</name>
<evidence type="ECO:0000256" key="3">
    <source>
        <dbReference type="ARBA" id="ARBA00022692"/>
    </source>
</evidence>
<protein>
    <submittedName>
        <fullName evidence="7">Uncharacterized protein</fullName>
    </submittedName>
</protein>
<dbReference type="GO" id="GO:0016020">
    <property type="term" value="C:membrane"/>
    <property type="evidence" value="ECO:0007669"/>
    <property type="project" value="UniProtKB-SubCell"/>
</dbReference>
<reference evidence="7" key="1">
    <citation type="journal article" date="2020" name="bioRxiv">
        <title>Comparative genomics of Chlamydomonas.</title>
        <authorList>
            <person name="Craig R.J."/>
            <person name="Hasan A.R."/>
            <person name="Ness R.W."/>
            <person name="Keightley P.D."/>
        </authorList>
    </citation>
    <scope>NUCLEOTIDE SEQUENCE</scope>
    <source>
        <strain evidence="7">SAG 7.73</strain>
    </source>
</reference>
<dbReference type="PANTHER" id="PTHR11266:SF91">
    <property type="entry name" value="EXPRESSED PROTEIN"/>
    <property type="match status" value="1"/>
</dbReference>
<dbReference type="OrthoDB" id="430207at2759"/>
<dbReference type="Proteomes" id="UP000650467">
    <property type="component" value="Unassembled WGS sequence"/>
</dbReference>
<keyword evidence="3" id="KW-0812">Transmembrane</keyword>
<organism evidence="7 8">
    <name type="scientific">Chlamydomonas incerta</name>
    <dbReference type="NCBI Taxonomy" id="51695"/>
    <lineage>
        <taxon>Eukaryota</taxon>
        <taxon>Viridiplantae</taxon>
        <taxon>Chlorophyta</taxon>
        <taxon>core chlorophytes</taxon>
        <taxon>Chlorophyceae</taxon>
        <taxon>CS clade</taxon>
        <taxon>Chlamydomonadales</taxon>
        <taxon>Chlamydomonadaceae</taxon>
        <taxon>Chlamydomonas</taxon>
    </lineage>
</organism>
<comment type="caution">
    <text evidence="7">The sequence shown here is derived from an EMBL/GenBank/DDBJ whole genome shotgun (WGS) entry which is preliminary data.</text>
</comment>
<keyword evidence="8" id="KW-1185">Reference proteome</keyword>
<dbReference type="PANTHER" id="PTHR11266">
    <property type="entry name" value="PEROXISOMAL MEMBRANE PROTEIN 2, PXMP2 MPV17"/>
    <property type="match status" value="1"/>
</dbReference>
<proteinExistence type="inferred from homology"/>
<evidence type="ECO:0000256" key="4">
    <source>
        <dbReference type="ARBA" id="ARBA00022989"/>
    </source>
</evidence>
<comment type="subcellular location">
    <subcellularLocation>
        <location evidence="1">Membrane</location>
        <topology evidence="1">Multi-pass membrane protein</topology>
    </subcellularLocation>
</comment>
<dbReference type="Pfam" id="PF04117">
    <property type="entry name" value="Mpv17_PMP22"/>
    <property type="match status" value="1"/>
</dbReference>
<evidence type="ECO:0000313" key="7">
    <source>
        <dbReference type="EMBL" id="KAG2435709.1"/>
    </source>
</evidence>
<gene>
    <name evidence="7" type="ORF">HXX76_006907</name>
</gene>
<evidence type="ECO:0000256" key="1">
    <source>
        <dbReference type="ARBA" id="ARBA00004141"/>
    </source>
</evidence>
<dbReference type="AlphaFoldDB" id="A0A835T8F5"/>
<evidence type="ECO:0000256" key="2">
    <source>
        <dbReference type="ARBA" id="ARBA00006824"/>
    </source>
</evidence>
<dbReference type="GO" id="GO:0005737">
    <property type="term" value="C:cytoplasm"/>
    <property type="evidence" value="ECO:0007669"/>
    <property type="project" value="TreeGrafter"/>
</dbReference>
<dbReference type="EMBL" id="JAEHOC010000014">
    <property type="protein sequence ID" value="KAG2435709.1"/>
    <property type="molecule type" value="Genomic_DNA"/>
</dbReference>
<evidence type="ECO:0000256" key="5">
    <source>
        <dbReference type="ARBA" id="ARBA00023136"/>
    </source>
</evidence>
<keyword evidence="4" id="KW-1133">Transmembrane helix</keyword>